<keyword evidence="7" id="KW-1185">Reference proteome</keyword>
<name>A0A512DIF8_9PROT</name>
<accession>A0A512DIF8</accession>
<proteinExistence type="predicted"/>
<evidence type="ECO:0000259" key="5">
    <source>
        <dbReference type="PROSITE" id="PS50110"/>
    </source>
</evidence>
<dbReference type="Proteomes" id="UP000321523">
    <property type="component" value="Unassembled WGS sequence"/>
</dbReference>
<dbReference type="CDD" id="cd06170">
    <property type="entry name" value="LuxR_C_like"/>
    <property type="match status" value="1"/>
</dbReference>
<dbReference type="InterPro" id="IPR016032">
    <property type="entry name" value="Sig_transdc_resp-reg_C-effctor"/>
</dbReference>
<dbReference type="CDD" id="cd17535">
    <property type="entry name" value="REC_NarL-like"/>
    <property type="match status" value="1"/>
</dbReference>
<dbReference type="SMART" id="SM00421">
    <property type="entry name" value="HTH_LUXR"/>
    <property type="match status" value="1"/>
</dbReference>
<evidence type="ECO:0000259" key="4">
    <source>
        <dbReference type="PROSITE" id="PS50043"/>
    </source>
</evidence>
<dbReference type="GO" id="GO:0006355">
    <property type="term" value="P:regulation of DNA-templated transcription"/>
    <property type="evidence" value="ECO:0007669"/>
    <property type="project" value="InterPro"/>
</dbReference>
<dbReference type="Gene3D" id="3.40.50.2300">
    <property type="match status" value="1"/>
</dbReference>
<feature type="domain" description="HTH luxR-type" evidence="4">
    <location>
        <begin position="154"/>
        <end position="219"/>
    </location>
</feature>
<dbReference type="SUPFAM" id="SSF46894">
    <property type="entry name" value="C-terminal effector domain of the bipartite response regulators"/>
    <property type="match status" value="1"/>
</dbReference>
<gene>
    <name evidence="6" type="ORF">SAE02_04160</name>
</gene>
<evidence type="ECO:0000256" key="3">
    <source>
        <dbReference type="PROSITE-ProRule" id="PRU00169"/>
    </source>
</evidence>
<dbReference type="PANTHER" id="PTHR45566">
    <property type="entry name" value="HTH-TYPE TRANSCRIPTIONAL REGULATOR YHJB-RELATED"/>
    <property type="match status" value="1"/>
</dbReference>
<feature type="domain" description="Response regulatory" evidence="5">
    <location>
        <begin position="3"/>
        <end position="121"/>
    </location>
</feature>
<dbReference type="Pfam" id="PF00196">
    <property type="entry name" value="GerE"/>
    <property type="match status" value="1"/>
</dbReference>
<dbReference type="InterPro" id="IPR051015">
    <property type="entry name" value="EvgA-like"/>
</dbReference>
<organism evidence="6 7">
    <name type="scientific">Skermanella aerolata</name>
    <dbReference type="NCBI Taxonomy" id="393310"/>
    <lineage>
        <taxon>Bacteria</taxon>
        <taxon>Pseudomonadati</taxon>
        <taxon>Pseudomonadota</taxon>
        <taxon>Alphaproteobacteria</taxon>
        <taxon>Rhodospirillales</taxon>
        <taxon>Azospirillaceae</taxon>
        <taxon>Skermanella</taxon>
    </lineage>
</organism>
<evidence type="ECO:0000313" key="7">
    <source>
        <dbReference type="Proteomes" id="UP000321523"/>
    </source>
</evidence>
<protein>
    <submittedName>
        <fullName evidence="6">DNA-binding response regulator</fullName>
    </submittedName>
</protein>
<dbReference type="SUPFAM" id="SSF52172">
    <property type="entry name" value="CheY-like"/>
    <property type="match status" value="1"/>
</dbReference>
<dbReference type="GO" id="GO:0000160">
    <property type="term" value="P:phosphorelay signal transduction system"/>
    <property type="evidence" value="ECO:0007669"/>
    <property type="project" value="InterPro"/>
</dbReference>
<reference evidence="6 7" key="1">
    <citation type="submission" date="2019-07" db="EMBL/GenBank/DDBJ databases">
        <title>Whole genome shotgun sequence of Skermanella aerolata NBRC 106429.</title>
        <authorList>
            <person name="Hosoyama A."/>
            <person name="Uohara A."/>
            <person name="Ohji S."/>
            <person name="Ichikawa N."/>
        </authorList>
    </citation>
    <scope>NUCLEOTIDE SEQUENCE [LARGE SCALE GENOMIC DNA]</scope>
    <source>
        <strain evidence="6 7">NBRC 106429</strain>
    </source>
</reference>
<dbReference type="GO" id="GO:0003677">
    <property type="term" value="F:DNA binding"/>
    <property type="evidence" value="ECO:0007669"/>
    <property type="project" value="UniProtKB-KW"/>
</dbReference>
<dbReference type="InterPro" id="IPR011006">
    <property type="entry name" value="CheY-like_superfamily"/>
</dbReference>
<keyword evidence="1 3" id="KW-0597">Phosphoprotein</keyword>
<dbReference type="AlphaFoldDB" id="A0A512DIF8"/>
<dbReference type="PRINTS" id="PR00038">
    <property type="entry name" value="HTHLUXR"/>
</dbReference>
<evidence type="ECO:0000256" key="1">
    <source>
        <dbReference type="ARBA" id="ARBA00022553"/>
    </source>
</evidence>
<dbReference type="EMBL" id="BJYZ01000002">
    <property type="protein sequence ID" value="GEO36268.1"/>
    <property type="molecule type" value="Genomic_DNA"/>
</dbReference>
<evidence type="ECO:0000256" key="2">
    <source>
        <dbReference type="ARBA" id="ARBA00023125"/>
    </source>
</evidence>
<dbReference type="PANTHER" id="PTHR45566:SF1">
    <property type="entry name" value="HTH-TYPE TRANSCRIPTIONAL REGULATOR YHJB-RELATED"/>
    <property type="match status" value="1"/>
</dbReference>
<dbReference type="InterPro" id="IPR001789">
    <property type="entry name" value="Sig_transdc_resp-reg_receiver"/>
</dbReference>
<dbReference type="PROSITE" id="PS50043">
    <property type="entry name" value="HTH_LUXR_2"/>
    <property type="match status" value="1"/>
</dbReference>
<sequence length="220" mass="23925">MMRILIGDDHLLFREGLRRLLEQLSADAKFTDASTFDEVLHLVQNPDEVFDLILIDLQMPGWPGFSGLEQVCTTASDTPVIVVSASESQSDVRNSLDAGAAGFIPKSSSVKIMLSAINLVFSGGIYLPPSAIHADVAAKATPISHHDHDHGGDRMASGHQLTQRQWEVLNCLREGKSNKQIAYELGLSEGTVKIHVTAIFKSLGVKNRTQAVIVASELQR</sequence>
<dbReference type="SMART" id="SM00448">
    <property type="entry name" value="REC"/>
    <property type="match status" value="1"/>
</dbReference>
<dbReference type="Pfam" id="PF00072">
    <property type="entry name" value="Response_reg"/>
    <property type="match status" value="1"/>
</dbReference>
<dbReference type="PROSITE" id="PS50110">
    <property type="entry name" value="RESPONSE_REGULATORY"/>
    <property type="match status" value="1"/>
</dbReference>
<feature type="modified residue" description="4-aspartylphosphate" evidence="3">
    <location>
        <position position="56"/>
    </location>
</feature>
<keyword evidence="2 6" id="KW-0238">DNA-binding</keyword>
<comment type="caution">
    <text evidence="6">The sequence shown here is derived from an EMBL/GenBank/DDBJ whole genome shotgun (WGS) entry which is preliminary data.</text>
</comment>
<dbReference type="InterPro" id="IPR058245">
    <property type="entry name" value="NreC/VraR/RcsB-like_REC"/>
</dbReference>
<dbReference type="InterPro" id="IPR000792">
    <property type="entry name" value="Tscrpt_reg_LuxR_C"/>
</dbReference>
<evidence type="ECO:0000313" key="6">
    <source>
        <dbReference type="EMBL" id="GEO36268.1"/>
    </source>
</evidence>